<accession>A0ABN7WN74</accession>
<keyword evidence="2" id="KW-1185">Reference proteome</keyword>
<sequence length="91" mass="10213">RGWNVECESDIDRNGVCEVVNVKDKVVDRGGWNVECECDIDINGVCEVLNVKDRGWNVECESDIDINVGQKLFLSAIPIMLLALLTTKLKF</sequence>
<evidence type="ECO:0000313" key="2">
    <source>
        <dbReference type="Proteomes" id="UP000789901"/>
    </source>
</evidence>
<dbReference type="Proteomes" id="UP000789901">
    <property type="component" value="Unassembled WGS sequence"/>
</dbReference>
<reference evidence="1 2" key="1">
    <citation type="submission" date="2021-06" db="EMBL/GenBank/DDBJ databases">
        <authorList>
            <person name="Kallberg Y."/>
            <person name="Tangrot J."/>
            <person name="Rosling A."/>
        </authorList>
    </citation>
    <scope>NUCLEOTIDE SEQUENCE [LARGE SCALE GENOMIC DNA]</scope>
    <source>
        <strain evidence="1 2">120-4 pot B 10/14</strain>
    </source>
</reference>
<comment type="caution">
    <text evidence="1">The sequence shown here is derived from an EMBL/GenBank/DDBJ whole genome shotgun (WGS) entry which is preliminary data.</text>
</comment>
<name>A0ABN7WN74_GIGMA</name>
<evidence type="ECO:0000313" key="1">
    <source>
        <dbReference type="EMBL" id="CAG8835575.1"/>
    </source>
</evidence>
<dbReference type="EMBL" id="CAJVQB010051730">
    <property type="protein sequence ID" value="CAG8835575.1"/>
    <property type="molecule type" value="Genomic_DNA"/>
</dbReference>
<organism evidence="1 2">
    <name type="scientific">Gigaspora margarita</name>
    <dbReference type="NCBI Taxonomy" id="4874"/>
    <lineage>
        <taxon>Eukaryota</taxon>
        <taxon>Fungi</taxon>
        <taxon>Fungi incertae sedis</taxon>
        <taxon>Mucoromycota</taxon>
        <taxon>Glomeromycotina</taxon>
        <taxon>Glomeromycetes</taxon>
        <taxon>Diversisporales</taxon>
        <taxon>Gigasporaceae</taxon>
        <taxon>Gigaspora</taxon>
    </lineage>
</organism>
<feature type="non-terminal residue" evidence="1">
    <location>
        <position position="1"/>
    </location>
</feature>
<protein>
    <submittedName>
        <fullName evidence="1">37561_t:CDS:1</fullName>
    </submittedName>
</protein>
<gene>
    <name evidence="1" type="ORF">GMARGA_LOCUS32642</name>
</gene>
<proteinExistence type="predicted"/>